<dbReference type="InterPro" id="IPR011009">
    <property type="entry name" value="Kinase-like_dom_sf"/>
</dbReference>
<dbReference type="Gene3D" id="1.10.510.10">
    <property type="entry name" value="Transferase(Phosphotransferase) domain 1"/>
    <property type="match status" value="1"/>
</dbReference>
<evidence type="ECO:0000256" key="2">
    <source>
        <dbReference type="ARBA" id="ARBA00022840"/>
    </source>
</evidence>
<evidence type="ECO:0000259" key="3">
    <source>
        <dbReference type="PROSITE" id="PS50011"/>
    </source>
</evidence>
<dbReference type="SUPFAM" id="SSF56112">
    <property type="entry name" value="Protein kinase-like (PK-like)"/>
    <property type="match status" value="1"/>
</dbReference>
<dbReference type="PANTHER" id="PTHR27001:SF931">
    <property type="entry name" value="OS11G0664100 PROTEIN"/>
    <property type="match status" value="1"/>
</dbReference>
<dbReference type="PROSITE" id="PS50011">
    <property type="entry name" value="PROTEIN_KINASE_DOM"/>
    <property type="match status" value="1"/>
</dbReference>
<dbReference type="PANTHER" id="PTHR27001">
    <property type="entry name" value="OS01G0253100 PROTEIN"/>
    <property type="match status" value="1"/>
</dbReference>
<keyword evidence="2" id="KW-0067">ATP-binding</keyword>
<dbReference type="Pfam" id="PF07714">
    <property type="entry name" value="PK_Tyr_Ser-Thr"/>
    <property type="match status" value="1"/>
</dbReference>
<evidence type="ECO:0000313" key="4">
    <source>
        <dbReference type="EMBL" id="CAG8795583.1"/>
    </source>
</evidence>
<keyword evidence="5" id="KW-1185">Reference proteome</keyword>
<dbReference type="SMART" id="SM00220">
    <property type="entry name" value="S_TKc"/>
    <property type="match status" value="1"/>
</dbReference>
<evidence type="ECO:0000256" key="1">
    <source>
        <dbReference type="ARBA" id="ARBA00022741"/>
    </source>
</evidence>
<organism evidence="4 5">
    <name type="scientific">Gigaspora margarita</name>
    <dbReference type="NCBI Taxonomy" id="4874"/>
    <lineage>
        <taxon>Eukaryota</taxon>
        <taxon>Fungi</taxon>
        <taxon>Fungi incertae sedis</taxon>
        <taxon>Mucoromycota</taxon>
        <taxon>Glomeromycotina</taxon>
        <taxon>Glomeromycetes</taxon>
        <taxon>Diversisporales</taxon>
        <taxon>Gigasporaceae</taxon>
        <taxon>Gigaspora</taxon>
    </lineage>
</organism>
<feature type="domain" description="Protein kinase" evidence="3">
    <location>
        <begin position="140"/>
        <end position="351"/>
    </location>
</feature>
<name>A0ABN7VS31_GIGMA</name>
<keyword evidence="1" id="KW-0547">Nucleotide-binding</keyword>
<proteinExistence type="predicted"/>
<dbReference type="EMBL" id="CAJVQB010020860">
    <property type="protein sequence ID" value="CAG8795583.1"/>
    <property type="molecule type" value="Genomic_DNA"/>
</dbReference>
<dbReference type="InterPro" id="IPR001245">
    <property type="entry name" value="Ser-Thr/Tyr_kinase_cat_dom"/>
</dbReference>
<dbReference type="Proteomes" id="UP000789901">
    <property type="component" value="Unassembled WGS sequence"/>
</dbReference>
<gene>
    <name evidence="4" type="ORF">GMARGA_LOCUS22016</name>
</gene>
<dbReference type="InterPro" id="IPR000719">
    <property type="entry name" value="Prot_kinase_dom"/>
</dbReference>
<comment type="caution">
    <text evidence="4">The sequence shown here is derived from an EMBL/GenBank/DDBJ whole genome shotgun (WGS) entry which is preliminary data.</text>
</comment>
<reference evidence="4 5" key="1">
    <citation type="submission" date="2021-06" db="EMBL/GenBank/DDBJ databases">
        <authorList>
            <person name="Kallberg Y."/>
            <person name="Tangrot J."/>
            <person name="Rosling A."/>
        </authorList>
    </citation>
    <scope>NUCLEOTIDE SEQUENCE [LARGE SCALE GENOMIC DNA]</scope>
    <source>
        <strain evidence="4 5">120-4 pot B 10/14</strain>
    </source>
</reference>
<protein>
    <submittedName>
        <fullName evidence="4">6251_t:CDS:1</fullName>
    </submittedName>
</protein>
<sequence length="351" mass="41321">MIDPVNLRMDLISDCRQMAIIFMKKLPNIDSSQMFKFICNIVINNLHLTQYEKNYLIHDLIKTRDSQNIIEKVGERRLCKYCNNKVFAILYCEDCVRNYLKSKFNNWSTGNNNIDELIQECQIYSVSPSNVIEWIPFENFENIMSKTECGTSLIYTATWKNGPYIEWDAEQQILKRDGKGTYILKSLNNSNKVEERWLKEVIENLFIEKYSQSLVKCYGFTKDPITQNYMLVLQHMDCNLREFLTKNPNLHWKIKFKIVRNISNGIRKLHKLSNSAHKNLHPRNVLVDEAKIHCVISDFGYKMETLLGKIYENDDVSQALKLIPLNINSKMTVKNFIKCLERNFKQLSCLI</sequence>
<accession>A0ABN7VS31</accession>
<evidence type="ECO:0000313" key="5">
    <source>
        <dbReference type="Proteomes" id="UP000789901"/>
    </source>
</evidence>